<keyword evidence="7 12" id="KW-1133">Transmembrane helix</keyword>
<comment type="caution">
    <text evidence="14">The sequence shown here is derived from an EMBL/GenBank/DDBJ whole genome shotgun (WGS) entry which is preliminary data.</text>
</comment>
<keyword evidence="8 12" id="KW-0472">Membrane</keyword>
<name>A0A0H2LU79_VARPD</name>
<dbReference type="GO" id="GO:0043190">
    <property type="term" value="C:ATP-binding cassette (ABC) transporter complex"/>
    <property type="evidence" value="ECO:0007669"/>
    <property type="project" value="InterPro"/>
</dbReference>
<accession>A0A0H2LU79</accession>
<dbReference type="Pfam" id="PF00528">
    <property type="entry name" value="BPD_transp_1"/>
    <property type="match status" value="1"/>
</dbReference>
<feature type="transmembrane region" description="Helical" evidence="12">
    <location>
        <begin position="142"/>
        <end position="167"/>
    </location>
</feature>
<sequence length="230" mass="25487">MNHFDFSVIAQAWPFLLDGLVFSLKLTAVGFLGGLLLGIGLALVRHLEVPVASQLASAYITLIRSVPLIMVLFWFFFLMPLVLMWMTGASRPVQIGPVWTAFVTFTLFEAAYYAEIIRAGFKSMAKGQYGACKALGMSTWQTYRLIILPQVLRVVSPILLTQTIILFQDTSLVYVLSVTDLLGAASKIAQRDGRLVEMYLAVAVIYMVLSSLTSQLVAILKNRYAVPGRR</sequence>
<evidence type="ECO:0000256" key="1">
    <source>
        <dbReference type="ARBA" id="ARBA00004429"/>
    </source>
</evidence>
<dbReference type="InterPro" id="IPR035906">
    <property type="entry name" value="MetI-like_sf"/>
</dbReference>
<evidence type="ECO:0000313" key="14">
    <source>
        <dbReference type="EMBL" id="KLN53251.1"/>
    </source>
</evidence>
<evidence type="ECO:0000256" key="9">
    <source>
        <dbReference type="ARBA" id="ARBA00060298"/>
    </source>
</evidence>
<comment type="subunit">
    <text evidence="10">The complex is composed of two ATP-binding proteins (GltL), two transmembrane proteins (GltJ and GltK) and a solute-binding protein (GltI).</text>
</comment>
<feature type="transmembrane region" description="Helical" evidence="12">
    <location>
        <begin position="65"/>
        <end position="86"/>
    </location>
</feature>
<keyword evidence="15" id="KW-1185">Reference proteome</keyword>
<evidence type="ECO:0000256" key="6">
    <source>
        <dbReference type="ARBA" id="ARBA00022970"/>
    </source>
</evidence>
<dbReference type="EMBL" id="JZWI01000036">
    <property type="protein sequence ID" value="KLN53251.1"/>
    <property type="molecule type" value="Genomic_DNA"/>
</dbReference>
<dbReference type="PATRIC" id="fig|34073.19.peg.5701"/>
<dbReference type="SUPFAM" id="SSF161098">
    <property type="entry name" value="MetI-like"/>
    <property type="match status" value="1"/>
</dbReference>
<protein>
    <recommendedName>
        <fullName evidence="11">Glutamate/aspartate import permease protein GltK</fullName>
    </recommendedName>
</protein>
<evidence type="ECO:0000259" key="13">
    <source>
        <dbReference type="PROSITE" id="PS50928"/>
    </source>
</evidence>
<evidence type="ECO:0000256" key="8">
    <source>
        <dbReference type="ARBA" id="ARBA00023136"/>
    </source>
</evidence>
<keyword evidence="3 12" id="KW-0813">Transport</keyword>
<evidence type="ECO:0000313" key="15">
    <source>
        <dbReference type="Proteomes" id="UP000035170"/>
    </source>
</evidence>
<dbReference type="InterPro" id="IPR010065">
    <property type="entry name" value="AA_ABC_transptr_permease_3TM"/>
</dbReference>
<dbReference type="InterPro" id="IPR000515">
    <property type="entry name" value="MetI-like"/>
</dbReference>
<feature type="transmembrane region" description="Helical" evidence="12">
    <location>
        <begin position="98"/>
        <end position="121"/>
    </location>
</feature>
<evidence type="ECO:0000256" key="11">
    <source>
        <dbReference type="ARBA" id="ARBA00073645"/>
    </source>
</evidence>
<feature type="domain" description="ABC transmembrane type-1" evidence="13">
    <location>
        <begin position="20"/>
        <end position="217"/>
    </location>
</feature>
<dbReference type="CDD" id="cd06261">
    <property type="entry name" value="TM_PBP2"/>
    <property type="match status" value="1"/>
</dbReference>
<gene>
    <name evidence="14" type="primary">gltK2</name>
    <name evidence="14" type="ORF">VPARA_55670</name>
</gene>
<comment type="similarity">
    <text evidence="2">Belongs to the binding-protein-dependent transport system permease family. HisMQ subfamily.</text>
</comment>
<evidence type="ECO:0000256" key="10">
    <source>
        <dbReference type="ARBA" id="ARBA00062718"/>
    </source>
</evidence>
<feature type="transmembrane region" description="Helical" evidence="12">
    <location>
        <begin position="198"/>
        <end position="220"/>
    </location>
</feature>
<dbReference type="NCBIfam" id="TIGR01726">
    <property type="entry name" value="HEQRo_perm_3TM"/>
    <property type="match status" value="1"/>
</dbReference>
<dbReference type="InterPro" id="IPR043429">
    <property type="entry name" value="ArtM/GltK/GlnP/TcyL/YhdX-like"/>
</dbReference>
<dbReference type="GO" id="GO:0022857">
    <property type="term" value="F:transmembrane transporter activity"/>
    <property type="evidence" value="ECO:0007669"/>
    <property type="project" value="InterPro"/>
</dbReference>
<dbReference type="AlphaFoldDB" id="A0A0H2LU79"/>
<dbReference type="Proteomes" id="UP000035170">
    <property type="component" value="Unassembled WGS sequence"/>
</dbReference>
<reference evidence="14 15" key="1">
    <citation type="submission" date="2015-03" db="EMBL/GenBank/DDBJ databases">
        <title>Genome sequence of Variovorax paradoxus TBEA6.</title>
        <authorList>
            <person name="Poehlein A."/>
            <person name="Schuldes J."/>
            <person name="Wuebbeler J.H."/>
            <person name="Hiessl S."/>
            <person name="Steinbuechel A."/>
            <person name="Daniel R."/>
        </authorList>
    </citation>
    <scope>NUCLEOTIDE SEQUENCE [LARGE SCALE GENOMIC DNA]</scope>
    <source>
        <strain evidence="14 15">TBEA6</strain>
    </source>
</reference>
<dbReference type="FunFam" id="1.10.3720.10:FF:000006">
    <property type="entry name" value="Glutamate/aspartate ABC transporter, permease protein GltK"/>
    <property type="match status" value="1"/>
</dbReference>
<keyword evidence="5 12" id="KW-0812">Transmembrane</keyword>
<evidence type="ECO:0000256" key="7">
    <source>
        <dbReference type="ARBA" id="ARBA00022989"/>
    </source>
</evidence>
<dbReference type="PANTHER" id="PTHR30614">
    <property type="entry name" value="MEMBRANE COMPONENT OF AMINO ACID ABC TRANSPORTER"/>
    <property type="match status" value="1"/>
</dbReference>
<keyword evidence="6" id="KW-0029">Amino-acid transport</keyword>
<proteinExistence type="inferred from homology"/>
<dbReference type="Gene3D" id="1.10.3720.10">
    <property type="entry name" value="MetI-like"/>
    <property type="match status" value="1"/>
</dbReference>
<dbReference type="PANTHER" id="PTHR30614:SF1">
    <property type="entry name" value="GLUTAMATE_ASPARTATE IMPORT PERMEASE PROTEIN GLTK"/>
    <property type="match status" value="1"/>
</dbReference>
<feature type="transmembrane region" description="Helical" evidence="12">
    <location>
        <begin position="20"/>
        <end position="44"/>
    </location>
</feature>
<dbReference type="PROSITE" id="PS50928">
    <property type="entry name" value="ABC_TM1"/>
    <property type="match status" value="1"/>
</dbReference>
<evidence type="ECO:0000256" key="3">
    <source>
        <dbReference type="ARBA" id="ARBA00022448"/>
    </source>
</evidence>
<evidence type="ECO:0000256" key="12">
    <source>
        <dbReference type="RuleBase" id="RU363032"/>
    </source>
</evidence>
<dbReference type="RefSeq" id="WP_047786840.1">
    <property type="nucleotide sequence ID" value="NZ_JZWI01000036.1"/>
</dbReference>
<dbReference type="GO" id="GO:0006865">
    <property type="term" value="P:amino acid transport"/>
    <property type="evidence" value="ECO:0007669"/>
    <property type="project" value="UniProtKB-KW"/>
</dbReference>
<evidence type="ECO:0000256" key="2">
    <source>
        <dbReference type="ARBA" id="ARBA00010072"/>
    </source>
</evidence>
<comment type="subcellular location">
    <subcellularLocation>
        <location evidence="1">Cell inner membrane</location>
        <topology evidence="1">Multi-pass membrane protein</topology>
    </subcellularLocation>
    <subcellularLocation>
        <location evidence="12">Cell membrane</location>
        <topology evidence="12">Multi-pass membrane protein</topology>
    </subcellularLocation>
</comment>
<comment type="function">
    <text evidence="9">Part of the ABC transporter complex GltIJKL involved in glutamate and aspartate uptake. Probably responsible for the translocation of the substrate across the membrane.</text>
</comment>
<evidence type="ECO:0000256" key="5">
    <source>
        <dbReference type="ARBA" id="ARBA00022692"/>
    </source>
</evidence>
<evidence type="ECO:0000256" key="4">
    <source>
        <dbReference type="ARBA" id="ARBA00022475"/>
    </source>
</evidence>
<keyword evidence="4" id="KW-1003">Cell membrane</keyword>
<organism evidence="14 15">
    <name type="scientific">Variovorax paradoxus</name>
    <dbReference type="NCBI Taxonomy" id="34073"/>
    <lineage>
        <taxon>Bacteria</taxon>
        <taxon>Pseudomonadati</taxon>
        <taxon>Pseudomonadota</taxon>
        <taxon>Betaproteobacteria</taxon>
        <taxon>Burkholderiales</taxon>
        <taxon>Comamonadaceae</taxon>
        <taxon>Variovorax</taxon>
    </lineage>
</organism>